<evidence type="ECO:0000313" key="2">
    <source>
        <dbReference type="Proteomes" id="UP000240410"/>
    </source>
</evidence>
<reference evidence="1 2" key="1">
    <citation type="submission" date="2018-03" db="EMBL/GenBank/DDBJ databases">
        <title>Whole genome sequencing of Histamine producing bacteria.</title>
        <authorList>
            <person name="Butler K."/>
        </authorList>
    </citation>
    <scope>NUCLEOTIDE SEQUENCE [LARGE SCALE GENOMIC DNA]</scope>
    <source>
        <strain evidence="1 2">ATCC 33979</strain>
    </source>
</reference>
<organism evidence="1 2">
    <name type="scientific">Photobacterium leiognathi</name>
    <dbReference type="NCBI Taxonomy" id="553611"/>
    <lineage>
        <taxon>Bacteria</taxon>
        <taxon>Pseudomonadati</taxon>
        <taxon>Pseudomonadota</taxon>
        <taxon>Gammaproteobacteria</taxon>
        <taxon>Vibrionales</taxon>
        <taxon>Vibrionaceae</taxon>
        <taxon>Photobacterium</taxon>
    </lineage>
</organism>
<dbReference type="RefSeq" id="WP_052671863.1">
    <property type="nucleotide sequence ID" value="NZ_JZSL01000083.1"/>
</dbReference>
<evidence type="ECO:0008006" key="3">
    <source>
        <dbReference type="Google" id="ProtNLM"/>
    </source>
</evidence>
<sequence>MATLDELQKLNFKTQQRETLLEVQLTPIHIEKLLEINTNNIPPVKTKINLYADYMINGRWMYNGDSIRVSKSGVLLDGQNRLMAAQKAKVNLVCDLIVGLEDEVFNTIDQGRTRQKGHLVARDLGSITTTDAQTLTTAVTRVIKYQESLSQLTTGGFEGKIAHKFTAPRVIEYVNQHPELLDQLEVIKKEFGVRCNLSRATLLYVYHIGSRYDASYTLKFLRKAVLAIGLTGDETLYFYHQCLNEYKAKQSNWTKAEFEHTLIKVWSKVADKGLKAITKKTQIKAKKDEEFIKFIAPTEQALIEMSNAI</sequence>
<gene>
    <name evidence="1" type="ORF">CTM89_15005</name>
</gene>
<dbReference type="AlphaFoldDB" id="A0A2T3M800"/>
<name>A0A2T3M800_PHOLE</name>
<comment type="caution">
    <text evidence="1">The sequence shown here is derived from an EMBL/GenBank/DDBJ whole genome shotgun (WGS) entry which is preliminary data.</text>
</comment>
<evidence type="ECO:0000313" key="1">
    <source>
        <dbReference type="EMBL" id="PSV88276.1"/>
    </source>
</evidence>
<dbReference type="Proteomes" id="UP000240410">
    <property type="component" value="Unassembled WGS sequence"/>
</dbReference>
<proteinExistence type="predicted"/>
<protein>
    <recommendedName>
        <fullName evidence="3">ParB/Sulfiredoxin domain-containing protein</fullName>
    </recommendedName>
</protein>
<dbReference type="EMBL" id="PYOJ01000019">
    <property type="protein sequence ID" value="PSV88276.1"/>
    <property type="molecule type" value="Genomic_DNA"/>
</dbReference>
<dbReference type="OrthoDB" id="950695at2"/>
<accession>A0A2T3M800</accession>